<evidence type="ECO:0000256" key="8">
    <source>
        <dbReference type="ARBA" id="ARBA00023033"/>
    </source>
</evidence>
<dbReference type="InterPro" id="IPR000896">
    <property type="entry name" value="Hemocyanin/hexamerin_mid_dom"/>
</dbReference>
<dbReference type="InterPro" id="IPR002227">
    <property type="entry name" value="Tyrosinase_Cu-bd"/>
</dbReference>
<comment type="cofactor">
    <cofactor evidence="1">
        <name>Cu(2+)</name>
        <dbReference type="ChEBI" id="CHEBI:29036"/>
    </cofactor>
</comment>
<dbReference type="PRINTS" id="PR00187">
    <property type="entry name" value="HAEMOCYANIN"/>
</dbReference>
<evidence type="ECO:0000256" key="9">
    <source>
        <dbReference type="ARBA" id="ARBA00023101"/>
    </source>
</evidence>
<dbReference type="InterPro" id="IPR014756">
    <property type="entry name" value="Ig_E-set"/>
</dbReference>
<dbReference type="PANTHER" id="PTHR11511:SF4">
    <property type="entry name" value="PHENOLOXIDASE 2-RELATED"/>
    <property type="match status" value="1"/>
</dbReference>
<comment type="similarity">
    <text evidence="3">Belongs to the tyrosinase family.</text>
</comment>
<keyword evidence="13" id="KW-1185">Reference proteome</keyword>
<dbReference type="PROSITE" id="PS00498">
    <property type="entry name" value="TYROSINASE_2"/>
    <property type="match status" value="1"/>
</dbReference>
<evidence type="ECO:0000313" key="13">
    <source>
        <dbReference type="Proteomes" id="UP000092462"/>
    </source>
</evidence>
<reference evidence="12" key="1">
    <citation type="submission" date="2022-08" db="UniProtKB">
        <authorList>
            <consortium name="EnsemblMetazoa"/>
        </authorList>
    </citation>
    <scope>IDENTIFICATION</scope>
    <source>
        <strain evidence="12">Israel</strain>
    </source>
</reference>
<accession>A0A1B0D463</accession>
<organism evidence="12 13">
    <name type="scientific">Phlebotomus papatasi</name>
    <name type="common">Sandfly</name>
    <dbReference type="NCBI Taxonomy" id="29031"/>
    <lineage>
        <taxon>Eukaryota</taxon>
        <taxon>Metazoa</taxon>
        <taxon>Ecdysozoa</taxon>
        <taxon>Arthropoda</taxon>
        <taxon>Hexapoda</taxon>
        <taxon>Insecta</taxon>
        <taxon>Pterygota</taxon>
        <taxon>Neoptera</taxon>
        <taxon>Endopterygota</taxon>
        <taxon>Diptera</taxon>
        <taxon>Nematocera</taxon>
        <taxon>Psychodoidea</taxon>
        <taxon>Psychodidae</taxon>
        <taxon>Phlebotomus</taxon>
        <taxon>Phlebotomus</taxon>
    </lineage>
</organism>
<evidence type="ECO:0000259" key="11">
    <source>
        <dbReference type="PROSITE" id="PS00498"/>
    </source>
</evidence>
<keyword evidence="9" id="KW-0470">Melanin biosynthesis</keyword>
<dbReference type="SUPFAM" id="SSF81296">
    <property type="entry name" value="E set domains"/>
    <property type="match status" value="1"/>
</dbReference>
<dbReference type="EnsemblMetazoa" id="PPAI002201-RA">
    <property type="protein sequence ID" value="PPAI002201-PA"/>
    <property type="gene ID" value="PPAI002201"/>
</dbReference>
<keyword evidence="4" id="KW-0964">Secreted</keyword>
<dbReference type="GO" id="GO:0042438">
    <property type="term" value="P:melanin biosynthetic process"/>
    <property type="evidence" value="ECO:0007669"/>
    <property type="project" value="UniProtKB-KW"/>
</dbReference>
<keyword evidence="7" id="KW-0186">Copper</keyword>
<dbReference type="VEuPathDB" id="VectorBase:PPAI002201"/>
<keyword evidence="10" id="KW-1015">Disulfide bond</keyword>
<dbReference type="GO" id="GO:0004503">
    <property type="term" value="F:tyrosinase activity"/>
    <property type="evidence" value="ECO:0007669"/>
    <property type="project" value="UniProtKB-ARBA"/>
</dbReference>
<dbReference type="Proteomes" id="UP000092462">
    <property type="component" value="Unassembled WGS sequence"/>
</dbReference>
<evidence type="ECO:0000256" key="2">
    <source>
        <dbReference type="ARBA" id="ARBA00004613"/>
    </source>
</evidence>
<proteinExistence type="inferred from homology"/>
<dbReference type="Pfam" id="PF00372">
    <property type="entry name" value="Hemocyanin_M"/>
    <property type="match status" value="1"/>
</dbReference>
<feature type="domain" description="Tyrosinase copper-binding" evidence="11">
    <location>
        <begin position="409"/>
        <end position="420"/>
    </location>
</feature>
<dbReference type="InterPro" id="IPR008922">
    <property type="entry name" value="Di-copper_centre_dom_sf"/>
</dbReference>
<evidence type="ECO:0000256" key="10">
    <source>
        <dbReference type="ARBA" id="ARBA00023157"/>
    </source>
</evidence>
<dbReference type="PROSITE" id="PS00210">
    <property type="entry name" value="HEMOCYANIN_2"/>
    <property type="match status" value="1"/>
</dbReference>
<dbReference type="Pfam" id="PF03723">
    <property type="entry name" value="Hemocyanin_C"/>
    <property type="match status" value="1"/>
</dbReference>
<dbReference type="InterPro" id="IPR013788">
    <property type="entry name" value="Hemocyanin/hexamerin"/>
</dbReference>
<dbReference type="GO" id="GO:0046872">
    <property type="term" value="F:metal ion binding"/>
    <property type="evidence" value="ECO:0007669"/>
    <property type="project" value="UniProtKB-KW"/>
</dbReference>
<dbReference type="SUPFAM" id="SSF48056">
    <property type="entry name" value="Di-copper centre-containing domain"/>
    <property type="match status" value="1"/>
</dbReference>
<dbReference type="AlphaFoldDB" id="A0A1B0D463"/>
<dbReference type="InterPro" id="IPR037020">
    <property type="entry name" value="Hemocyanin_C_sf"/>
</dbReference>
<evidence type="ECO:0000256" key="4">
    <source>
        <dbReference type="ARBA" id="ARBA00022525"/>
    </source>
</evidence>
<dbReference type="GO" id="GO:0005576">
    <property type="term" value="C:extracellular region"/>
    <property type="evidence" value="ECO:0007669"/>
    <property type="project" value="UniProtKB-SubCell"/>
</dbReference>
<dbReference type="Pfam" id="PF03722">
    <property type="entry name" value="Hemocyanin_N"/>
    <property type="match status" value="1"/>
</dbReference>
<keyword evidence="6" id="KW-0560">Oxidoreductase</keyword>
<dbReference type="SUPFAM" id="SSF48050">
    <property type="entry name" value="Hemocyanin, N-terminal domain"/>
    <property type="match status" value="1"/>
</dbReference>
<evidence type="ECO:0000256" key="3">
    <source>
        <dbReference type="ARBA" id="ARBA00009928"/>
    </source>
</evidence>
<dbReference type="VEuPathDB" id="VectorBase:PPAPM1_001047"/>
<dbReference type="Gene3D" id="1.20.1370.10">
    <property type="entry name" value="Hemocyanin, N-terminal domain"/>
    <property type="match status" value="1"/>
</dbReference>
<dbReference type="Gene3D" id="1.10.1280.10">
    <property type="entry name" value="Di-copper center containing domain from catechol oxidase"/>
    <property type="match status" value="1"/>
</dbReference>
<sequence length="702" mass="81479">MCNQYRERSEFRTFTKMGDQEEIKKKALCNLVYRPNESAALAPKNRVSYEIPPEAMSEDHKYMGKDIQTRFSEMDSNMDQVHVKTIEWPDLKFTAAVGHDDAFNIFHEPHKNAAAKLIELFYNVKDVDDLLACAVYVRERVNPYLFVYCFSVALAHRHDTKDIVLPDALLAFPSKFLPKSTLSEAKELCYVVPSELRKPIVIPRNWTATDLDPEHLMAFFREDPCINLHHWHWHIINKDRRGELFFYMHNQMLNRYNANRLCVGLHRVEPYENFLEDKAPAYYPKLDNHNSSRMIIGRQKDCQWRTLNGVTSPPVTVQDMITYCERIKACIHLGYAIRPDGEKHELTIEKGCDDLGNMIEASWLSVNPQFYGSCHNMGHVFFGNIHDPKGVMYLEQPGVMSDTTTAMRDPVFYRWHKMVDDLFQDYKYTLPPYSADELACPGIKIDKVNLIVNQKYTDELCTFWQWDDVNLGIGLDLNGDGSNPVYIRFCHINHEDFIYKINVTNSTDQPIKCTVRIFMFPTRNENLTNFTVDMYRRNAIEMDRTTATFNPGETKFFRSSKDSNVTIPFERSLSTAWTHDQETLRSMEASICACGLPHHHLLPIGTAEGYPCNLFVMLTPYELDKTNEDINVACNDNSVYCGVRDRKYPDKRAMGFPFDRTLQFQSIEDFADRDNMALMDFKIRHKDVAVKGPHCGPDDLDY</sequence>
<name>A0A1B0D463_PHLPP</name>
<evidence type="ECO:0000256" key="7">
    <source>
        <dbReference type="ARBA" id="ARBA00023008"/>
    </source>
</evidence>
<keyword evidence="8" id="KW-0503">Monooxygenase</keyword>
<comment type="subcellular location">
    <subcellularLocation>
        <location evidence="2">Secreted</location>
    </subcellularLocation>
</comment>
<protein>
    <recommendedName>
        <fullName evidence="11">Tyrosinase copper-binding domain-containing protein</fullName>
    </recommendedName>
</protein>
<dbReference type="PANTHER" id="PTHR11511">
    <property type="entry name" value="LARVAL STORAGE PROTEIN/PHENOLOXIDASE"/>
    <property type="match status" value="1"/>
</dbReference>
<dbReference type="InterPro" id="IPR036697">
    <property type="entry name" value="Hemocyanin_N_sf"/>
</dbReference>
<dbReference type="InterPro" id="IPR005204">
    <property type="entry name" value="Hemocyanin_N"/>
</dbReference>
<evidence type="ECO:0000256" key="5">
    <source>
        <dbReference type="ARBA" id="ARBA00022723"/>
    </source>
</evidence>
<evidence type="ECO:0000256" key="6">
    <source>
        <dbReference type="ARBA" id="ARBA00023002"/>
    </source>
</evidence>
<dbReference type="InterPro" id="IPR005203">
    <property type="entry name" value="Hemocyanin_C"/>
</dbReference>
<evidence type="ECO:0000313" key="12">
    <source>
        <dbReference type="EnsemblMetazoa" id="PPAI002201-PA"/>
    </source>
</evidence>
<keyword evidence="5" id="KW-0479">Metal-binding</keyword>
<evidence type="ECO:0000256" key="1">
    <source>
        <dbReference type="ARBA" id="ARBA00001973"/>
    </source>
</evidence>
<dbReference type="Gene3D" id="2.60.40.1520">
    <property type="entry name" value="Hemocyanin, C-terminal domain"/>
    <property type="match status" value="1"/>
</dbReference>
<dbReference type="EMBL" id="AJVK01003150">
    <property type="status" value="NOT_ANNOTATED_CDS"/>
    <property type="molecule type" value="Genomic_DNA"/>
</dbReference>